<dbReference type="RefSeq" id="XP_004989507.1">
    <property type="nucleotide sequence ID" value="XM_004989450.1"/>
</dbReference>
<dbReference type="CDD" id="cd01612">
    <property type="entry name" value="Ubl_ATG12"/>
    <property type="match status" value="1"/>
</dbReference>
<keyword evidence="3 4" id="KW-0072">Autophagy</keyword>
<dbReference type="Pfam" id="PF04110">
    <property type="entry name" value="APG12"/>
    <property type="match status" value="1"/>
</dbReference>
<dbReference type="SUPFAM" id="SSF54236">
    <property type="entry name" value="Ubiquitin-like"/>
    <property type="match status" value="1"/>
</dbReference>
<comment type="similarity">
    <text evidence="4">Belongs to the ATG12 family.</text>
</comment>
<evidence type="ECO:0000313" key="5">
    <source>
        <dbReference type="EMBL" id="EGD78558.1"/>
    </source>
</evidence>
<comment type="subunit">
    <text evidence="4">Forms a conjugate with ATG5.</text>
</comment>
<evidence type="ECO:0000313" key="6">
    <source>
        <dbReference type="Proteomes" id="UP000007799"/>
    </source>
</evidence>
<dbReference type="PANTHER" id="PTHR13385:SF0">
    <property type="entry name" value="UBIQUITIN-LIKE PROTEIN ATG12"/>
    <property type="match status" value="1"/>
</dbReference>
<dbReference type="GO" id="GO:0061723">
    <property type="term" value="P:glycophagy"/>
    <property type="evidence" value="ECO:0007669"/>
    <property type="project" value="TreeGrafter"/>
</dbReference>
<reference evidence="5" key="1">
    <citation type="submission" date="2009-08" db="EMBL/GenBank/DDBJ databases">
        <title>Annotation of Salpingoeca rosetta.</title>
        <authorList>
            <consortium name="The Broad Institute Genome Sequencing Platform"/>
            <person name="Russ C."/>
            <person name="Cuomo C."/>
            <person name="Burger G."/>
            <person name="Gray M.W."/>
            <person name="Holland P.W.H."/>
            <person name="King N."/>
            <person name="Lang F.B.F."/>
            <person name="Roger A.J."/>
            <person name="Ruiz-Trillo I."/>
            <person name="Young S.K."/>
            <person name="Zeng Q."/>
            <person name="Gargeya S."/>
            <person name="Alvarado L."/>
            <person name="Berlin A."/>
            <person name="Chapman S.B."/>
            <person name="Chen Z."/>
            <person name="Freedman E."/>
            <person name="Gellesch M."/>
            <person name="Goldberg J."/>
            <person name="Griggs A."/>
            <person name="Gujja S."/>
            <person name="Heilman E."/>
            <person name="Heiman D."/>
            <person name="Howarth C."/>
            <person name="Mehta T."/>
            <person name="Neiman D."/>
            <person name="Pearson M."/>
            <person name="Roberts A."/>
            <person name="Saif S."/>
            <person name="Shea T."/>
            <person name="Shenoy N."/>
            <person name="Sisk P."/>
            <person name="Stolte C."/>
            <person name="Sykes S."/>
            <person name="White J."/>
            <person name="Yandava C."/>
            <person name="Haas B."/>
            <person name="Nusbaum C."/>
            <person name="Birren B."/>
        </authorList>
    </citation>
    <scope>NUCLEOTIDE SEQUENCE [LARGE SCALE GENOMIC DNA]</scope>
    <source>
        <strain evidence="5">ATCC 50818</strain>
    </source>
</reference>
<dbReference type="InterPro" id="IPR007242">
    <property type="entry name" value="Atg12"/>
</dbReference>
<dbReference type="GO" id="GO:0034727">
    <property type="term" value="P:piecemeal microautophagy of the nucleus"/>
    <property type="evidence" value="ECO:0007669"/>
    <property type="project" value="TreeGrafter"/>
</dbReference>
<dbReference type="GO" id="GO:0034045">
    <property type="term" value="C:phagophore assembly site membrane"/>
    <property type="evidence" value="ECO:0007669"/>
    <property type="project" value="TreeGrafter"/>
</dbReference>
<dbReference type="GeneID" id="16070056"/>
<dbReference type="GO" id="GO:0034274">
    <property type="term" value="C:Atg12-Atg5-Atg16 complex"/>
    <property type="evidence" value="ECO:0007669"/>
    <property type="project" value="TreeGrafter"/>
</dbReference>
<evidence type="ECO:0000256" key="3">
    <source>
        <dbReference type="ARBA" id="ARBA00023006"/>
    </source>
</evidence>
<dbReference type="STRING" id="946362.F2UN59"/>
<sequence>MADRQTPVISAPHTEVLVTFTAAAGAPQLKESKRKIKVKSHKAFQAVVQHLQKLLDKKTLFVYINQISPSLDATIGQLAAFYGHVTAKGTYRLPLQYSVTPAWG</sequence>
<name>F2UN59_SALR5</name>
<evidence type="ECO:0000256" key="2">
    <source>
        <dbReference type="ARBA" id="ARBA00022786"/>
    </source>
</evidence>
<evidence type="ECO:0000256" key="4">
    <source>
        <dbReference type="RuleBase" id="RU361201"/>
    </source>
</evidence>
<gene>
    <name evidence="5" type="ORF">PTSG_09252</name>
</gene>
<keyword evidence="2 4" id="KW-0833">Ubl conjugation pathway</keyword>
<keyword evidence="1 4" id="KW-1017">Isopeptide bond</keyword>
<dbReference type="GO" id="GO:0019776">
    <property type="term" value="F:Atg8-family ligase activity"/>
    <property type="evidence" value="ECO:0007669"/>
    <property type="project" value="TreeGrafter"/>
</dbReference>
<dbReference type="GO" id="GO:0097352">
    <property type="term" value="P:autophagosome maturation"/>
    <property type="evidence" value="ECO:0007669"/>
    <property type="project" value="TreeGrafter"/>
</dbReference>
<keyword evidence="6" id="KW-1185">Reference proteome</keyword>
<dbReference type="AlphaFoldDB" id="F2UN59"/>
<proteinExistence type="inferred from homology"/>
<dbReference type="PANTHER" id="PTHR13385">
    <property type="entry name" value="AUTOPHAGY PROTEIN 12"/>
    <property type="match status" value="1"/>
</dbReference>
<evidence type="ECO:0000256" key="1">
    <source>
        <dbReference type="ARBA" id="ARBA00022499"/>
    </source>
</evidence>
<dbReference type="InterPro" id="IPR029071">
    <property type="entry name" value="Ubiquitin-like_domsf"/>
</dbReference>
<dbReference type="GO" id="GO:0000045">
    <property type="term" value="P:autophagosome assembly"/>
    <property type="evidence" value="ECO:0007669"/>
    <property type="project" value="InterPro"/>
</dbReference>
<dbReference type="Proteomes" id="UP000007799">
    <property type="component" value="Unassembled WGS sequence"/>
</dbReference>
<dbReference type="KEGG" id="sre:PTSG_09252"/>
<protein>
    <recommendedName>
        <fullName evidence="4">Ubiquitin-like protein ATG12</fullName>
    </recommendedName>
</protein>
<dbReference type="InParanoid" id="F2UN59"/>
<organism evidence="6">
    <name type="scientific">Salpingoeca rosetta (strain ATCC 50818 / BSB-021)</name>
    <dbReference type="NCBI Taxonomy" id="946362"/>
    <lineage>
        <taxon>Eukaryota</taxon>
        <taxon>Choanoflagellata</taxon>
        <taxon>Craspedida</taxon>
        <taxon>Salpingoecidae</taxon>
        <taxon>Salpingoeca</taxon>
    </lineage>
</organism>
<dbReference type="GO" id="GO:0000421">
    <property type="term" value="C:autophagosome membrane"/>
    <property type="evidence" value="ECO:0007669"/>
    <property type="project" value="TreeGrafter"/>
</dbReference>
<dbReference type="EMBL" id="GL832983">
    <property type="protein sequence ID" value="EGD78558.1"/>
    <property type="molecule type" value="Genomic_DNA"/>
</dbReference>
<dbReference type="Gene3D" id="3.10.20.90">
    <property type="entry name" value="Phosphatidylinositol 3-kinase Catalytic Subunit, Chain A, domain 1"/>
    <property type="match status" value="1"/>
</dbReference>
<dbReference type="GO" id="GO:0000422">
    <property type="term" value="P:autophagy of mitochondrion"/>
    <property type="evidence" value="ECO:0007669"/>
    <property type="project" value="TreeGrafter"/>
</dbReference>
<accession>F2UN59</accession>